<organism evidence="2 3">
    <name type="scientific">Opitutus terrae (strain DSM 11246 / JCM 15787 / PB90-1)</name>
    <dbReference type="NCBI Taxonomy" id="452637"/>
    <lineage>
        <taxon>Bacteria</taxon>
        <taxon>Pseudomonadati</taxon>
        <taxon>Verrucomicrobiota</taxon>
        <taxon>Opitutia</taxon>
        <taxon>Opitutales</taxon>
        <taxon>Opitutaceae</taxon>
        <taxon>Opitutus</taxon>
    </lineage>
</organism>
<accession>B1ZZ72</accession>
<feature type="chain" id="PRO_5002772271" description="PEP-CTERM system associated protein" evidence="1">
    <location>
        <begin position="23"/>
        <end position="376"/>
    </location>
</feature>
<dbReference type="EMBL" id="CP001032">
    <property type="protein sequence ID" value="ACB77144.1"/>
    <property type="molecule type" value="Genomic_DNA"/>
</dbReference>
<evidence type="ECO:0000313" key="2">
    <source>
        <dbReference type="EMBL" id="ACB77144.1"/>
    </source>
</evidence>
<dbReference type="STRING" id="452637.Oter_3870"/>
<dbReference type="RefSeq" id="WP_012376673.1">
    <property type="nucleotide sequence ID" value="NC_010571.1"/>
</dbReference>
<dbReference type="KEGG" id="ote:Oter_3870"/>
<proteinExistence type="predicted"/>
<evidence type="ECO:0000256" key="1">
    <source>
        <dbReference type="SAM" id="SignalP"/>
    </source>
</evidence>
<feature type="signal peptide" evidence="1">
    <location>
        <begin position="1"/>
        <end position="22"/>
    </location>
</feature>
<protein>
    <recommendedName>
        <fullName evidence="4">PEP-CTERM system associated protein</fullName>
    </recommendedName>
</protein>
<keyword evidence="3" id="KW-1185">Reference proteome</keyword>
<dbReference type="HOGENOM" id="CLU_735375_0_0_0"/>
<keyword evidence="1" id="KW-0732">Signal</keyword>
<dbReference type="AlphaFoldDB" id="B1ZZ72"/>
<evidence type="ECO:0008006" key="4">
    <source>
        <dbReference type="Google" id="ProtNLM"/>
    </source>
</evidence>
<reference evidence="2 3" key="1">
    <citation type="journal article" date="2011" name="J. Bacteriol.">
        <title>Genome sequence of the verrucomicrobium Opitutus terrae PB90-1, an abundant inhabitant of rice paddy soil ecosystems.</title>
        <authorList>
            <person name="van Passel M.W."/>
            <person name="Kant R."/>
            <person name="Palva A."/>
            <person name="Copeland A."/>
            <person name="Lucas S."/>
            <person name="Lapidus A."/>
            <person name="Glavina del Rio T."/>
            <person name="Pitluck S."/>
            <person name="Goltsman E."/>
            <person name="Clum A."/>
            <person name="Sun H."/>
            <person name="Schmutz J."/>
            <person name="Larimer F.W."/>
            <person name="Land M.L."/>
            <person name="Hauser L."/>
            <person name="Kyrpides N."/>
            <person name="Mikhailova N."/>
            <person name="Richardson P.P."/>
            <person name="Janssen P.H."/>
            <person name="de Vos W.M."/>
            <person name="Smidt H."/>
        </authorList>
    </citation>
    <scope>NUCLEOTIDE SEQUENCE [LARGE SCALE GENOMIC DNA]</scope>
    <source>
        <strain evidence="3">DSM 11246 / JCM 15787 / PB90-1</strain>
    </source>
</reference>
<gene>
    <name evidence="2" type="ordered locus">Oter_3870</name>
</gene>
<name>B1ZZ72_OPITP</name>
<evidence type="ECO:0000313" key="3">
    <source>
        <dbReference type="Proteomes" id="UP000007013"/>
    </source>
</evidence>
<sequence>MTFRRCLWILAVGMLALPSAHALFNLNQGKDLIFVSGTYTIGYDSNVFTRASGKESTTQTASLSIDYARQAGLIGVTANLSATSGRFENTRGQNFNDPSLAVVFRKRYGRTTGALMMNARRESQPDPDVGQRTQSWNYSAGLDLRYPVNDRYYFTNSVRGSSRAYTGTSVFPNLRTYQDSLALNYVYSSKLDLNAGYSFVYSDGSSATKSYDQSFTFGATGSILPKLSGTIRIGVQQRDREARADGREKFSSFTSGTTLRWLLSRKVSFNFEFNDDYSTSATDISVNRTTAGLHASFSISNKYAGSAGFTYSQSDFLGLAGDGRHDELLQFDASIGVALTTRIRTTFAYDYSINYSTLASADYDRHHLGFSLIASY</sequence>
<dbReference type="Proteomes" id="UP000007013">
    <property type="component" value="Chromosome"/>
</dbReference>